<proteinExistence type="predicted"/>
<evidence type="ECO:0000313" key="2">
    <source>
        <dbReference type="Proteomes" id="UP000838756"/>
    </source>
</evidence>
<protein>
    <submittedName>
        <fullName evidence="1">Jg13868 protein</fullName>
    </submittedName>
</protein>
<comment type="caution">
    <text evidence="1">The sequence shown here is derived from an EMBL/GenBank/DDBJ whole genome shotgun (WGS) entry which is preliminary data.</text>
</comment>
<dbReference type="Proteomes" id="UP000838756">
    <property type="component" value="Unassembled WGS sequence"/>
</dbReference>
<gene>
    <name evidence="1" type="primary">jg13868</name>
    <name evidence="1" type="ORF">PAEG_LOCUS22373</name>
</gene>
<dbReference type="EMBL" id="CAKXAJ010026031">
    <property type="protein sequence ID" value="CAH2252063.1"/>
    <property type="molecule type" value="Genomic_DNA"/>
</dbReference>
<name>A0A8S4S661_9NEOP</name>
<keyword evidence="2" id="KW-1185">Reference proteome</keyword>
<reference evidence="1" key="1">
    <citation type="submission" date="2022-03" db="EMBL/GenBank/DDBJ databases">
        <authorList>
            <person name="Lindestad O."/>
        </authorList>
    </citation>
    <scope>NUCLEOTIDE SEQUENCE</scope>
</reference>
<accession>A0A8S4S661</accession>
<organism evidence="1 2">
    <name type="scientific">Pararge aegeria aegeria</name>
    <dbReference type="NCBI Taxonomy" id="348720"/>
    <lineage>
        <taxon>Eukaryota</taxon>
        <taxon>Metazoa</taxon>
        <taxon>Ecdysozoa</taxon>
        <taxon>Arthropoda</taxon>
        <taxon>Hexapoda</taxon>
        <taxon>Insecta</taxon>
        <taxon>Pterygota</taxon>
        <taxon>Neoptera</taxon>
        <taxon>Endopterygota</taxon>
        <taxon>Lepidoptera</taxon>
        <taxon>Glossata</taxon>
        <taxon>Ditrysia</taxon>
        <taxon>Papilionoidea</taxon>
        <taxon>Nymphalidae</taxon>
        <taxon>Satyrinae</taxon>
        <taxon>Satyrini</taxon>
        <taxon>Parargina</taxon>
        <taxon>Pararge</taxon>
    </lineage>
</organism>
<dbReference type="AlphaFoldDB" id="A0A8S4S661"/>
<evidence type="ECO:0000313" key="1">
    <source>
        <dbReference type="EMBL" id="CAH2252063.1"/>
    </source>
</evidence>
<sequence>MKTIFQFPPMIRFTPFNALRIPQHFQYLLASYHLYRRTSIKTTPLHIDNITLETSSEAAENTTGGLFKMGGIHADIIHPFVVKTSKRLIGNMADKPLFTIRLGCKIMGIV</sequence>